<organism evidence="1 4">
    <name type="scientific">Streptomyces acidiscabies</name>
    <dbReference type="NCBI Taxonomy" id="42234"/>
    <lineage>
        <taxon>Bacteria</taxon>
        <taxon>Bacillati</taxon>
        <taxon>Actinomycetota</taxon>
        <taxon>Actinomycetes</taxon>
        <taxon>Kitasatosporales</taxon>
        <taxon>Streptomycetaceae</taxon>
        <taxon>Streptomyces</taxon>
    </lineage>
</organism>
<name>A0AAP6EC15_9ACTN</name>
<evidence type="ECO:0000313" key="4">
    <source>
        <dbReference type="Proteomes" id="UP001282288"/>
    </source>
</evidence>
<dbReference type="Proteomes" id="UP001282288">
    <property type="component" value="Unassembled WGS sequence"/>
</dbReference>
<dbReference type="RefSeq" id="WP_010355181.1">
    <property type="nucleotide sequence ID" value="NZ_CP122369.1"/>
</dbReference>
<proteinExistence type="predicted"/>
<protein>
    <submittedName>
        <fullName evidence="1">Uncharacterized protein</fullName>
    </submittedName>
</protein>
<accession>A0AAP6EC15</accession>
<dbReference type="EMBL" id="JARAWC010000001">
    <property type="protein sequence ID" value="MDX2958187.1"/>
    <property type="molecule type" value="Genomic_DNA"/>
</dbReference>
<dbReference type="SUPFAM" id="SSF89372">
    <property type="entry name" value="Fucose-specific lectin"/>
    <property type="match status" value="1"/>
</dbReference>
<dbReference type="AlphaFoldDB" id="A0AAP6EC15"/>
<evidence type="ECO:0000313" key="2">
    <source>
        <dbReference type="EMBL" id="MDX3018554.1"/>
    </source>
</evidence>
<dbReference type="Proteomes" id="UP001272987">
    <property type="component" value="Unassembled WGS sequence"/>
</dbReference>
<evidence type="ECO:0000313" key="3">
    <source>
        <dbReference type="Proteomes" id="UP001272987"/>
    </source>
</evidence>
<dbReference type="EMBL" id="JARAWP010000006">
    <property type="protein sequence ID" value="MDX3018554.1"/>
    <property type="molecule type" value="Genomic_DNA"/>
</dbReference>
<comment type="caution">
    <text evidence="1">The sequence shown here is derived from an EMBL/GenBank/DDBJ whole genome shotgun (WGS) entry which is preliminary data.</text>
</comment>
<sequence length="292" mass="31417">MPDRPFVIWKGHGADQGIYSARCDQGTEFHDVRKVSWFASSRGLAAVVVPGGNGIRAAWRGAGDDSRLWTAAGHFTGDSWDDQALPPDVPRTEDRPALGVLGTQPVLAWRGAGADEHIWYSVLGPHGWTPQQVTSDGTASSSHGPALAEHKGRLFMAWKGSGGNQNLYWCVYDGYSWTQPTAFPGGSTHGPALASNGFTLTMAWKGSGNDDSLWRAAYGDNGWSAQRLAIGRSSHGPALSRVDNRITMVWKGAGGDERLWWTPDNFASQRPLGDGLTTSDTPAVIPLNFSDL</sequence>
<dbReference type="GeneID" id="69808221"/>
<evidence type="ECO:0000313" key="1">
    <source>
        <dbReference type="EMBL" id="MDX2958187.1"/>
    </source>
</evidence>
<gene>
    <name evidence="1" type="ORF">PV399_00415</name>
    <name evidence="2" type="ORF">PV666_11725</name>
</gene>
<keyword evidence="3" id="KW-1185">Reference proteome</keyword>
<reference evidence="1 3" key="1">
    <citation type="journal article" date="2023" name="Microb. Genom.">
        <title>Mesoterricola silvestris gen. nov., sp. nov., Mesoterricola sediminis sp. nov., Geothrix oryzae sp. nov., Geothrix edaphica sp. nov., Geothrix rubra sp. nov., and Geothrix limicola sp. nov., six novel members of Acidobacteriota isolated from soils.</title>
        <authorList>
            <person name="Weisberg A.J."/>
            <person name="Pearce E."/>
            <person name="Kramer C.G."/>
            <person name="Chang J.H."/>
            <person name="Clarke C.R."/>
        </authorList>
    </citation>
    <scope>NUCLEOTIDE SEQUENCE</scope>
    <source>
        <strain evidence="2 3">NB05-1H</strain>
        <strain evidence="1">NRRL_B-16521</strain>
    </source>
</reference>